<keyword evidence="7 10" id="KW-0472">Membrane</keyword>
<dbReference type="GO" id="GO:0008270">
    <property type="term" value="F:zinc ion binding"/>
    <property type="evidence" value="ECO:0007669"/>
    <property type="project" value="UniProtKB-KW"/>
</dbReference>
<keyword evidence="3" id="KW-0479">Metal-binding</keyword>
<keyword evidence="13" id="KW-1185">Reference proteome</keyword>
<evidence type="ECO:0000256" key="5">
    <source>
        <dbReference type="ARBA" id="ARBA00022833"/>
    </source>
</evidence>
<dbReference type="EMBL" id="JBDFQZ010000012">
    <property type="protein sequence ID" value="KAK9674451.1"/>
    <property type="molecule type" value="Genomic_DNA"/>
</dbReference>
<evidence type="ECO:0000256" key="1">
    <source>
        <dbReference type="ARBA" id="ARBA00004370"/>
    </source>
</evidence>
<feature type="domain" description="RING-type" evidence="11">
    <location>
        <begin position="101"/>
        <end position="144"/>
    </location>
</feature>
<dbReference type="PROSITE" id="PS50089">
    <property type="entry name" value="ZF_RING_2"/>
    <property type="match status" value="1"/>
</dbReference>
<keyword evidence="2 10" id="KW-0812">Transmembrane</keyword>
<evidence type="ECO:0000259" key="11">
    <source>
        <dbReference type="PROSITE" id="PS50089"/>
    </source>
</evidence>
<evidence type="ECO:0000256" key="4">
    <source>
        <dbReference type="ARBA" id="ARBA00022771"/>
    </source>
</evidence>
<dbReference type="SUPFAM" id="SSF57850">
    <property type="entry name" value="RING/U-box"/>
    <property type="match status" value="1"/>
</dbReference>
<dbReference type="PANTHER" id="PTHR46539">
    <property type="entry name" value="E3 UBIQUITIN-PROTEIN LIGASE ATL42"/>
    <property type="match status" value="1"/>
</dbReference>
<accession>A0AAW1HEC2</accession>
<dbReference type="Proteomes" id="UP001443914">
    <property type="component" value="Unassembled WGS sequence"/>
</dbReference>
<dbReference type="InterPro" id="IPR001841">
    <property type="entry name" value="Znf_RING"/>
</dbReference>
<gene>
    <name evidence="12" type="ORF">RND81_12G233400</name>
</gene>
<dbReference type="Gene3D" id="3.30.40.10">
    <property type="entry name" value="Zinc/RING finger domain, C3HC4 (zinc finger)"/>
    <property type="match status" value="1"/>
</dbReference>
<name>A0AAW1HEC2_SAPOF</name>
<reference evidence="12" key="1">
    <citation type="submission" date="2024-03" db="EMBL/GenBank/DDBJ databases">
        <title>WGS assembly of Saponaria officinalis var. Norfolk2.</title>
        <authorList>
            <person name="Jenkins J."/>
            <person name="Shu S."/>
            <person name="Grimwood J."/>
            <person name="Barry K."/>
            <person name="Goodstein D."/>
            <person name="Schmutz J."/>
            <person name="Leebens-Mack J."/>
            <person name="Osbourn A."/>
        </authorList>
    </citation>
    <scope>NUCLEOTIDE SEQUENCE [LARGE SCALE GENOMIC DNA]</scope>
    <source>
        <strain evidence="12">JIC</strain>
    </source>
</reference>
<evidence type="ECO:0000256" key="6">
    <source>
        <dbReference type="ARBA" id="ARBA00022989"/>
    </source>
</evidence>
<comment type="similarity">
    <text evidence="8">Belongs to the RING-type zinc finger family. ATL subfamily.</text>
</comment>
<evidence type="ECO:0000256" key="7">
    <source>
        <dbReference type="ARBA" id="ARBA00023136"/>
    </source>
</evidence>
<dbReference type="SMART" id="SM00184">
    <property type="entry name" value="RING"/>
    <property type="match status" value="1"/>
</dbReference>
<dbReference type="PANTHER" id="PTHR46539:SF1">
    <property type="entry name" value="E3 UBIQUITIN-PROTEIN LIGASE ATL42"/>
    <property type="match status" value="1"/>
</dbReference>
<evidence type="ECO:0000313" key="13">
    <source>
        <dbReference type="Proteomes" id="UP001443914"/>
    </source>
</evidence>
<sequence length="151" mass="17493">MTDLNSKELLYVAGIGLFVNIILFATTLLISICKKSNNIQNTDIEAFHEEEYYYNNIINNNNDLNVGLLEDNDNKRNARITEGIPSMEFCEIKLDNKKIGCPICLKEGYEDEEICKKLPSCNHVFHCECIDQWFKIRFSCPVCRLDFRTLV</sequence>
<keyword evidence="4 9" id="KW-0863">Zinc-finger</keyword>
<evidence type="ECO:0000256" key="10">
    <source>
        <dbReference type="SAM" id="Phobius"/>
    </source>
</evidence>
<dbReference type="AlphaFoldDB" id="A0AAW1HEC2"/>
<dbReference type="InterPro" id="IPR013083">
    <property type="entry name" value="Znf_RING/FYVE/PHD"/>
</dbReference>
<evidence type="ECO:0000256" key="2">
    <source>
        <dbReference type="ARBA" id="ARBA00022692"/>
    </source>
</evidence>
<evidence type="ECO:0000256" key="8">
    <source>
        <dbReference type="ARBA" id="ARBA00024209"/>
    </source>
</evidence>
<comment type="subcellular location">
    <subcellularLocation>
        <location evidence="1">Membrane</location>
    </subcellularLocation>
</comment>
<organism evidence="12 13">
    <name type="scientific">Saponaria officinalis</name>
    <name type="common">Common soapwort</name>
    <name type="synonym">Lychnis saponaria</name>
    <dbReference type="NCBI Taxonomy" id="3572"/>
    <lineage>
        <taxon>Eukaryota</taxon>
        <taxon>Viridiplantae</taxon>
        <taxon>Streptophyta</taxon>
        <taxon>Embryophyta</taxon>
        <taxon>Tracheophyta</taxon>
        <taxon>Spermatophyta</taxon>
        <taxon>Magnoliopsida</taxon>
        <taxon>eudicotyledons</taxon>
        <taxon>Gunneridae</taxon>
        <taxon>Pentapetalae</taxon>
        <taxon>Caryophyllales</taxon>
        <taxon>Caryophyllaceae</taxon>
        <taxon>Caryophylleae</taxon>
        <taxon>Saponaria</taxon>
    </lineage>
</organism>
<evidence type="ECO:0000313" key="12">
    <source>
        <dbReference type="EMBL" id="KAK9674451.1"/>
    </source>
</evidence>
<protein>
    <recommendedName>
        <fullName evidence="11">RING-type domain-containing protein</fullName>
    </recommendedName>
</protein>
<keyword evidence="5" id="KW-0862">Zinc</keyword>
<proteinExistence type="inferred from homology"/>
<dbReference type="GO" id="GO:0016020">
    <property type="term" value="C:membrane"/>
    <property type="evidence" value="ECO:0007669"/>
    <property type="project" value="UniProtKB-SubCell"/>
</dbReference>
<keyword evidence="6 10" id="KW-1133">Transmembrane helix</keyword>
<evidence type="ECO:0000256" key="9">
    <source>
        <dbReference type="PROSITE-ProRule" id="PRU00175"/>
    </source>
</evidence>
<dbReference type="Pfam" id="PF13639">
    <property type="entry name" value="zf-RING_2"/>
    <property type="match status" value="1"/>
</dbReference>
<comment type="caution">
    <text evidence="12">The sequence shown here is derived from an EMBL/GenBank/DDBJ whole genome shotgun (WGS) entry which is preliminary data.</text>
</comment>
<feature type="transmembrane region" description="Helical" evidence="10">
    <location>
        <begin position="9"/>
        <end position="32"/>
    </location>
</feature>
<evidence type="ECO:0000256" key="3">
    <source>
        <dbReference type="ARBA" id="ARBA00022723"/>
    </source>
</evidence>